<evidence type="ECO:0000313" key="2">
    <source>
        <dbReference type="EMBL" id="OXM59944.1"/>
    </source>
</evidence>
<dbReference type="PANTHER" id="PTHR43157">
    <property type="entry name" value="PHOSPHATIDYLINOSITOL-GLYCAN BIOSYNTHESIS CLASS F PROTEIN-RELATED"/>
    <property type="match status" value="1"/>
</dbReference>
<proteinExistence type="predicted"/>
<evidence type="ECO:0000313" key="3">
    <source>
        <dbReference type="Proteomes" id="UP000215199"/>
    </source>
</evidence>
<evidence type="ECO:0000256" key="1">
    <source>
        <dbReference type="ARBA" id="ARBA00023002"/>
    </source>
</evidence>
<organism evidence="2 3">
    <name type="scientific">Amycolatopsis vastitatis</name>
    <dbReference type="NCBI Taxonomy" id="1905142"/>
    <lineage>
        <taxon>Bacteria</taxon>
        <taxon>Bacillati</taxon>
        <taxon>Actinomycetota</taxon>
        <taxon>Actinomycetes</taxon>
        <taxon>Pseudonocardiales</taxon>
        <taxon>Pseudonocardiaceae</taxon>
        <taxon>Amycolatopsis</taxon>
    </lineage>
</organism>
<dbReference type="AlphaFoldDB" id="A0A229SMC1"/>
<dbReference type="PANTHER" id="PTHR43157:SF31">
    <property type="entry name" value="PHOSPHATIDYLINOSITOL-GLYCAN BIOSYNTHESIS CLASS F PROTEIN"/>
    <property type="match status" value="1"/>
</dbReference>
<dbReference type="Pfam" id="PF00106">
    <property type="entry name" value="adh_short"/>
    <property type="match status" value="1"/>
</dbReference>
<dbReference type="PRINTS" id="PR00081">
    <property type="entry name" value="GDHRDH"/>
</dbReference>
<dbReference type="EMBL" id="NMUL01000068">
    <property type="protein sequence ID" value="OXM59944.1"/>
    <property type="molecule type" value="Genomic_DNA"/>
</dbReference>
<sequence length="284" mass="30070">MRVLVTGGNAGIGYFVAEQLASAGAEVVIGSRDPAKAEAAVAAIRSRVAGARAGHVRMDLAALEPVDTGELDAVVCNAGVALDDPPRRETPDGHELMFGTNHLGHFALVARLMPVLTAEARIVTTGSFAAKSASLDFADLQSETDYHPKRAYERSKLAQMLFALELDRRLRAAGSKRLSVLAHPGGALDSLTPSRPPVHTRTTGQWLSGVPARVLLHGKDAGARPAVRAVLGPDVEGGQLWGPRVFGLRGRPRLEPLWANLTDEAAAARLWTESVKLTGLDPLP</sequence>
<dbReference type="OrthoDB" id="4577644at2"/>
<dbReference type="SUPFAM" id="SSF51735">
    <property type="entry name" value="NAD(P)-binding Rossmann-fold domains"/>
    <property type="match status" value="1"/>
</dbReference>
<dbReference type="InterPro" id="IPR036291">
    <property type="entry name" value="NAD(P)-bd_dom_sf"/>
</dbReference>
<dbReference type="InterPro" id="IPR002347">
    <property type="entry name" value="SDR_fam"/>
</dbReference>
<name>A0A229SMC1_9PSEU</name>
<dbReference type="Gene3D" id="3.40.50.720">
    <property type="entry name" value="NAD(P)-binding Rossmann-like Domain"/>
    <property type="match status" value="1"/>
</dbReference>
<protein>
    <submittedName>
        <fullName evidence="2">Short-chain dehydrogenase</fullName>
    </submittedName>
</protein>
<keyword evidence="3" id="KW-1185">Reference proteome</keyword>
<gene>
    <name evidence="2" type="ORF">CF165_45220</name>
</gene>
<reference evidence="3" key="1">
    <citation type="submission" date="2017-07" db="EMBL/GenBank/DDBJ databases">
        <title>Comparative genome mining reveals phylogenetic distribution patterns of secondary metabolites in Amycolatopsis.</title>
        <authorList>
            <person name="Adamek M."/>
            <person name="Alanjary M."/>
            <person name="Sales-Ortells H."/>
            <person name="Goodfellow M."/>
            <person name="Bull A.T."/>
            <person name="Kalinowski J."/>
            <person name="Ziemert N."/>
        </authorList>
    </citation>
    <scope>NUCLEOTIDE SEQUENCE [LARGE SCALE GENOMIC DNA]</scope>
    <source>
        <strain evidence="3">H5</strain>
    </source>
</reference>
<comment type="caution">
    <text evidence="2">The sequence shown here is derived from an EMBL/GenBank/DDBJ whole genome shotgun (WGS) entry which is preliminary data.</text>
</comment>
<keyword evidence="1" id="KW-0560">Oxidoreductase</keyword>
<dbReference type="GO" id="GO:0016491">
    <property type="term" value="F:oxidoreductase activity"/>
    <property type="evidence" value="ECO:0007669"/>
    <property type="project" value="UniProtKB-KW"/>
</dbReference>
<dbReference type="Proteomes" id="UP000215199">
    <property type="component" value="Unassembled WGS sequence"/>
</dbReference>
<dbReference type="RefSeq" id="WP_093953783.1">
    <property type="nucleotide sequence ID" value="NZ_NMUL01000068.1"/>
</dbReference>
<accession>A0A229SMC1</accession>